<dbReference type="PANTHER" id="PTHR43860">
    <property type="entry name" value="BETAINE ALDEHYDE DEHYDROGENASE"/>
    <property type="match status" value="1"/>
</dbReference>
<dbReference type="Gene3D" id="3.40.309.10">
    <property type="entry name" value="Aldehyde Dehydrogenase, Chain A, domain 2"/>
    <property type="match status" value="1"/>
</dbReference>
<dbReference type="Proteomes" id="UP000054558">
    <property type="component" value="Unassembled WGS sequence"/>
</dbReference>
<proteinExistence type="inferred from homology"/>
<dbReference type="InterPro" id="IPR016160">
    <property type="entry name" value="Ald_DH_CS_CYS"/>
</dbReference>
<evidence type="ECO:0000259" key="5">
    <source>
        <dbReference type="Pfam" id="PF00171"/>
    </source>
</evidence>
<comment type="similarity">
    <text evidence="1">Belongs to the aldehyde dehydrogenase family.</text>
</comment>
<comment type="pathway">
    <text evidence="4">Amine and polyamine biosynthesis; betaine biosynthesis via choline pathway; betaine from betaine aldehyde: step 1/1.</text>
</comment>
<dbReference type="EMBL" id="DF237659">
    <property type="protein sequence ID" value="GAQ90986.1"/>
    <property type="molecule type" value="Genomic_DNA"/>
</dbReference>
<keyword evidence="2" id="KW-0560">Oxidoreductase</keyword>
<evidence type="ECO:0000313" key="6">
    <source>
        <dbReference type="EMBL" id="GAQ90986.1"/>
    </source>
</evidence>
<organism evidence="6 7">
    <name type="scientific">Klebsormidium nitens</name>
    <name type="common">Green alga</name>
    <name type="synonym">Ulothrix nitens</name>
    <dbReference type="NCBI Taxonomy" id="105231"/>
    <lineage>
        <taxon>Eukaryota</taxon>
        <taxon>Viridiplantae</taxon>
        <taxon>Streptophyta</taxon>
        <taxon>Klebsormidiophyceae</taxon>
        <taxon>Klebsormidiales</taxon>
        <taxon>Klebsormidiaceae</taxon>
        <taxon>Klebsormidium</taxon>
    </lineage>
</organism>
<evidence type="ECO:0000256" key="2">
    <source>
        <dbReference type="ARBA" id="ARBA00023002"/>
    </source>
</evidence>
<dbReference type="PROSITE" id="PS00070">
    <property type="entry name" value="ALDEHYDE_DEHYDR_CYS"/>
    <property type="match status" value="1"/>
</dbReference>
<dbReference type="InterPro" id="IPR016161">
    <property type="entry name" value="Ald_DH/histidinol_DH"/>
</dbReference>
<keyword evidence="7" id="KW-1185">Reference proteome</keyword>
<sequence>MFTRALTNRCLHRGASLPVSLQLGGKSALMVFEDADIDKAVEWAMFGAFWTNGQICSATSRLLVQESIADEFKRKLKAWAEAIVIADPLNRKSRLGPLVSESQIRATFVGLKSSGSATPRRHS</sequence>
<dbReference type="GO" id="GO:0004029">
    <property type="term" value="F:aldehyde dehydrogenase (NAD+) activity"/>
    <property type="evidence" value="ECO:0007669"/>
    <property type="project" value="UniProtKB-ARBA"/>
</dbReference>
<dbReference type="PANTHER" id="PTHR43860:SF2">
    <property type="entry name" value="BETAINE ALDEHYDE DEHYDROGENASE-RELATED"/>
    <property type="match status" value="1"/>
</dbReference>
<dbReference type="InterPro" id="IPR016163">
    <property type="entry name" value="Ald_DH_C"/>
</dbReference>
<dbReference type="Pfam" id="PF00171">
    <property type="entry name" value="Aldedh"/>
    <property type="match status" value="1"/>
</dbReference>
<protein>
    <submittedName>
        <fullName evidence="6">Aldehyde dehydrogenase</fullName>
    </submittedName>
</protein>
<dbReference type="STRING" id="105231.A0A1Y1IQG2"/>
<dbReference type="AlphaFoldDB" id="A0A1Y1IQG2"/>
<reference evidence="6 7" key="1">
    <citation type="journal article" date="2014" name="Nat. Commun.">
        <title>Klebsormidium flaccidum genome reveals primary factors for plant terrestrial adaptation.</title>
        <authorList>
            <person name="Hori K."/>
            <person name="Maruyama F."/>
            <person name="Fujisawa T."/>
            <person name="Togashi T."/>
            <person name="Yamamoto N."/>
            <person name="Seo M."/>
            <person name="Sato S."/>
            <person name="Yamada T."/>
            <person name="Mori H."/>
            <person name="Tajima N."/>
            <person name="Moriyama T."/>
            <person name="Ikeuchi M."/>
            <person name="Watanabe M."/>
            <person name="Wada H."/>
            <person name="Kobayashi K."/>
            <person name="Saito M."/>
            <person name="Masuda T."/>
            <person name="Sasaki-Sekimoto Y."/>
            <person name="Mashiguchi K."/>
            <person name="Awai K."/>
            <person name="Shimojima M."/>
            <person name="Masuda S."/>
            <person name="Iwai M."/>
            <person name="Nobusawa T."/>
            <person name="Narise T."/>
            <person name="Kondo S."/>
            <person name="Saito H."/>
            <person name="Sato R."/>
            <person name="Murakawa M."/>
            <person name="Ihara Y."/>
            <person name="Oshima-Yamada Y."/>
            <person name="Ohtaka K."/>
            <person name="Satoh M."/>
            <person name="Sonobe K."/>
            <person name="Ishii M."/>
            <person name="Ohtani R."/>
            <person name="Kanamori-Sato M."/>
            <person name="Honoki R."/>
            <person name="Miyazaki D."/>
            <person name="Mochizuki H."/>
            <person name="Umetsu J."/>
            <person name="Higashi K."/>
            <person name="Shibata D."/>
            <person name="Kamiya Y."/>
            <person name="Sato N."/>
            <person name="Nakamura Y."/>
            <person name="Tabata S."/>
            <person name="Ida S."/>
            <person name="Kurokawa K."/>
            <person name="Ohta H."/>
        </authorList>
    </citation>
    <scope>NUCLEOTIDE SEQUENCE [LARGE SCALE GENOMIC DNA]</scope>
    <source>
        <strain evidence="6 7">NIES-2285</strain>
    </source>
</reference>
<evidence type="ECO:0000313" key="7">
    <source>
        <dbReference type="Proteomes" id="UP000054558"/>
    </source>
</evidence>
<evidence type="ECO:0000256" key="4">
    <source>
        <dbReference type="ARBA" id="ARBA00037921"/>
    </source>
</evidence>
<dbReference type="OMA" id="QRMPLRS"/>
<gene>
    <name evidence="6" type="ORF">KFL_007100030</name>
</gene>
<dbReference type="InterPro" id="IPR015590">
    <property type="entry name" value="Aldehyde_DH_dom"/>
</dbReference>
<accession>A0A1Y1IQG2</accession>
<evidence type="ECO:0000256" key="3">
    <source>
        <dbReference type="ARBA" id="ARBA00023027"/>
    </source>
</evidence>
<name>A0A1Y1IQG2_KLENI</name>
<keyword evidence="3" id="KW-0520">NAD</keyword>
<dbReference type="SUPFAM" id="SSF53720">
    <property type="entry name" value="ALDH-like"/>
    <property type="match status" value="1"/>
</dbReference>
<evidence type="ECO:0000256" key="1">
    <source>
        <dbReference type="ARBA" id="ARBA00009986"/>
    </source>
</evidence>
<dbReference type="OrthoDB" id="310895at2759"/>
<feature type="domain" description="Aldehyde dehydrogenase" evidence="5">
    <location>
        <begin position="17"/>
        <end position="105"/>
    </location>
</feature>